<protein>
    <submittedName>
        <fullName evidence="2">Pilin</fullName>
    </submittedName>
</protein>
<gene>
    <name evidence="2" type="ORF">L2Y54_21015</name>
</gene>
<organism evidence="2 3">
    <name type="scientific">Thiothrix winogradskyi</name>
    <dbReference type="NCBI Taxonomy" id="96472"/>
    <lineage>
        <taxon>Bacteria</taxon>
        <taxon>Pseudomonadati</taxon>
        <taxon>Pseudomonadota</taxon>
        <taxon>Gammaproteobacteria</taxon>
        <taxon>Thiotrichales</taxon>
        <taxon>Thiotrichaceae</taxon>
        <taxon>Thiothrix</taxon>
    </lineage>
</organism>
<proteinExistence type="inferred from homology"/>
<dbReference type="SUPFAM" id="SSF54523">
    <property type="entry name" value="Pili subunits"/>
    <property type="match status" value="1"/>
</dbReference>
<comment type="similarity">
    <text evidence="1">Belongs to the N-Me-Phe pilin family.</text>
</comment>
<accession>A0ABY3T9F5</accession>
<evidence type="ECO:0000313" key="2">
    <source>
        <dbReference type="EMBL" id="UJS26663.1"/>
    </source>
</evidence>
<dbReference type="Pfam" id="PF00114">
    <property type="entry name" value="Pilin"/>
    <property type="match status" value="1"/>
</dbReference>
<sequence>MEGIRLANPAKAAVANHAASVADIAVAATDWNNQENNNGTVATSKYVEKIHIDNPTGTITITFNSSTVGININENELVFVPSVHSDIGILDLETAMINGKSGSFDWGCSSATNTTATSRNLNISTPLKPIQAKYVPAECR</sequence>
<name>A0ABY3T9F5_9GAMM</name>
<dbReference type="Proteomes" id="UP001054801">
    <property type="component" value="Chromosome"/>
</dbReference>
<reference evidence="2" key="1">
    <citation type="journal article" date="2022" name="Microorganisms">
        <title>Two New Species of Filamentous Sulfur Bacteria of the Genus Thiothrix, Thiothrix winogradskyi sp. nov. and 'Candidatus Thiothrix sulfatifontis' sp. nov.</title>
        <authorList>
            <person name="Ravin N.V."/>
            <person name="Rossetti S."/>
            <person name="Beletsky A.V."/>
            <person name="Kadnikov V.V."/>
            <person name="Rudenko T.S."/>
            <person name="Smolyakov D.D."/>
            <person name="Moskvitina M.I."/>
            <person name="Gureeva M.V."/>
            <person name="Mardanov A.V."/>
            <person name="Grabovich M.Y."/>
        </authorList>
    </citation>
    <scope>NUCLEOTIDE SEQUENCE</scope>
    <source>
        <strain evidence="2">CT3</strain>
    </source>
</reference>
<dbReference type="EMBL" id="CP091244">
    <property type="protein sequence ID" value="UJS26663.1"/>
    <property type="molecule type" value="Genomic_DNA"/>
</dbReference>
<dbReference type="Gene3D" id="3.30.700.10">
    <property type="entry name" value="Glycoprotein, Type 4 Pilin"/>
    <property type="match status" value="1"/>
</dbReference>
<keyword evidence="3" id="KW-1185">Reference proteome</keyword>
<dbReference type="InterPro" id="IPR001082">
    <property type="entry name" value="Pilin"/>
</dbReference>
<dbReference type="InterPro" id="IPR045584">
    <property type="entry name" value="Pilin-like"/>
</dbReference>
<evidence type="ECO:0000256" key="1">
    <source>
        <dbReference type="ARBA" id="ARBA00005233"/>
    </source>
</evidence>
<evidence type="ECO:0000313" key="3">
    <source>
        <dbReference type="Proteomes" id="UP001054801"/>
    </source>
</evidence>